<sequence>MKFVHLSLFILLVLSVISCAPMMNKVSARTLTEELGRPSTSSERSHHAARSAIYRASTLHKQPEKAIACYLYAVQLLESDDNSWAQQAYQQALGCAIELTEEYELWNRPLRYKNLQYSITHSSESSYTNADAIEKLYYAGRYRSMHLRPTIASHQQGVAMTAHFPQPNTTNHALDPFIPDIGYVFSVSAIPTWTSSHQLNIHLKKSIKHPKSSYNYTIPHTIIEGMTTELIYEGIEGVFRPEKELESIGLYAYEPIDPNRIPVILVHGLAASPNLWVSPTHKLLQDPIVRNNYQFYAFYYPTGLPLAGNAGILKLQIQQLFDYLSKKGAQEKAEQMVVIGHSMGGLLTSLITRDYRGVEKDIYTKNLSDLHSANPTIKAHRVLFEQAPLNCVTRAIFIATPHRGSEYADNWIGQLTSHFIKIPQQLANIDPKYYREDLTSLGRSILNPTGGFDGIQILKFNNPTLEFNLSVPKLPQVTYHSIIGNRGINGNLEKSSDGVVTYSSSHIDEAESEKVVPAWHNAQDNDQAISEMTRILKLHLQ</sequence>
<proteinExistence type="predicted"/>
<dbReference type="SUPFAM" id="SSF53474">
    <property type="entry name" value="alpha/beta-Hydrolases"/>
    <property type="match status" value="1"/>
</dbReference>
<organism evidence="1 2">
    <name type="scientific">Rubritalea spongiae</name>
    <dbReference type="NCBI Taxonomy" id="430797"/>
    <lineage>
        <taxon>Bacteria</taxon>
        <taxon>Pseudomonadati</taxon>
        <taxon>Verrucomicrobiota</taxon>
        <taxon>Verrucomicrobiia</taxon>
        <taxon>Verrucomicrobiales</taxon>
        <taxon>Rubritaleaceae</taxon>
        <taxon>Rubritalea</taxon>
    </lineage>
</organism>
<reference evidence="2" key="1">
    <citation type="journal article" date="2019" name="Int. J. Syst. Evol. Microbiol.">
        <title>The Global Catalogue of Microorganisms (GCM) 10K type strain sequencing project: providing services to taxonomists for standard genome sequencing and annotation.</title>
        <authorList>
            <consortium name="The Broad Institute Genomics Platform"/>
            <consortium name="The Broad Institute Genome Sequencing Center for Infectious Disease"/>
            <person name="Wu L."/>
            <person name="Ma J."/>
        </authorList>
    </citation>
    <scope>NUCLEOTIDE SEQUENCE [LARGE SCALE GENOMIC DNA]</scope>
    <source>
        <strain evidence="2">JCM 16545</strain>
    </source>
</reference>
<keyword evidence="2" id="KW-1185">Reference proteome</keyword>
<dbReference type="Proteomes" id="UP001597297">
    <property type="component" value="Unassembled WGS sequence"/>
</dbReference>
<protein>
    <submittedName>
        <fullName evidence="1">Esterase/lipase family protein</fullName>
    </submittedName>
</protein>
<evidence type="ECO:0000313" key="1">
    <source>
        <dbReference type="EMBL" id="MFD2276616.1"/>
    </source>
</evidence>
<accession>A0ABW5E207</accession>
<dbReference type="EMBL" id="JBHUJC010000026">
    <property type="protein sequence ID" value="MFD2276616.1"/>
    <property type="molecule type" value="Genomic_DNA"/>
</dbReference>
<dbReference type="RefSeq" id="WP_377094562.1">
    <property type="nucleotide sequence ID" value="NZ_JBHSJM010000001.1"/>
</dbReference>
<evidence type="ECO:0000313" key="2">
    <source>
        <dbReference type="Proteomes" id="UP001597297"/>
    </source>
</evidence>
<dbReference type="InterPro" id="IPR029058">
    <property type="entry name" value="AB_hydrolase_fold"/>
</dbReference>
<dbReference type="PANTHER" id="PTHR37946">
    <property type="entry name" value="SLL1969 PROTEIN"/>
    <property type="match status" value="1"/>
</dbReference>
<name>A0ABW5E207_9BACT</name>
<comment type="caution">
    <text evidence="1">The sequence shown here is derived from an EMBL/GenBank/DDBJ whole genome shotgun (WGS) entry which is preliminary data.</text>
</comment>
<gene>
    <name evidence="1" type="ORF">ACFSQZ_09070</name>
</gene>
<dbReference type="Gene3D" id="3.40.50.1820">
    <property type="entry name" value="alpha/beta hydrolase"/>
    <property type="match status" value="1"/>
</dbReference>
<dbReference type="PANTHER" id="PTHR37946:SF1">
    <property type="entry name" value="SLL1969 PROTEIN"/>
    <property type="match status" value="1"/>
</dbReference>
<dbReference type="PROSITE" id="PS51257">
    <property type="entry name" value="PROKAR_LIPOPROTEIN"/>
    <property type="match status" value="1"/>
</dbReference>